<evidence type="ECO:0000313" key="1">
    <source>
        <dbReference type="EMBL" id="MCD1293904.1"/>
    </source>
</evidence>
<organism evidence="1 2">
    <name type="scientific">Methanooceanicella nereidis</name>
    <dbReference type="NCBI Taxonomy" id="2052831"/>
    <lineage>
        <taxon>Archaea</taxon>
        <taxon>Methanobacteriati</taxon>
        <taxon>Methanobacteriota</taxon>
        <taxon>Stenosarchaea group</taxon>
        <taxon>Methanomicrobia</taxon>
        <taxon>Methanocellales</taxon>
        <taxon>Methanocellaceae</taxon>
        <taxon>Methanooceanicella</taxon>
    </lineage>
</organism>
<dbReference type="EMBL" id="PGCK01000002">
    <property type="protein sequence ID" value="MCD1293904.1"/>
    <property type="molecule type" value="Genomic_DNA"/>
</dbReference>
<evidence type="ECO:0000313" key="2">
    <source>
        <dbReference type="Proteomes" id="UP001320159"/>
    </source>
</evidence>
<protein>
    <submittedName>
        <fullName evidence="1">Uncharacterized protein</fullName>
    </submittedName>
</protein>
<accession>A0AAP2RB35</accession>
<name>A0AAP2RB35_9EURY</name>
<comment type="caution">
    <text evidence="1">The sequence shown here is derived from an EMBL/GenBank/DDBJ whole genome shotgun (WGS) entry which is preliminary data.</text>
</comment>
<dbReference type="AlphaFoldDB" id="A0AAP2RB35"/>
<dbReference type="Proteomes" id="UP001320159">
    <property type="component" value="Unassembled WGS sequence"/>
</dbReference>
<keyword evidence="2" id="KW-1185">Reference proteome</keyword>
<sequence>MSKVIRYGMFLVLALAIAGMILPAGASLVATQFGFPTISQTGETLAFNRDTAAAFDNEAVAICFTPAKTETNGLSLCQDGAVAIPFCGASLAFPTIVQSVDQAQVLTHCDFAETAETACFSYPFAAVGGCALPGFGFGF</sequence>
<proteinExistence type="predicted"/>
<gene>
    <name evidence="1" type="ORF">CUJ83_02690</name>
</gene>
<dbReference type="RefSeq" id="WP_230740354.1">
    <property type="nucleotide sequence ID" value="NZ_PGCK01000002.1"/>
</dbReference>
<reference evidence="1 2" key="1">
    <citation type="submission" date="2017-11" db="EMBL/GenBank/DDBJ databases">
        <title>Isolation and Characterization of Family Methanocellaceae Species from Potential Methane Hydrate Area Offshore Southwestern Taiwan.</title>
        <authorList>
            <person name="Zhang W.-L."/>
            <person name="Chen W.-C."/>
            <person name="Lai M.-C."/>
            <person name="Chen S.-C."/>
        </authorList>
    </citation>
    <scope>NUCLEOTIDE SEQUENCE [LARGE SCALE GENOMIC DNA]</scope>
    <source>
        <strain evidence="1 2">CWC-04</strain>
    </source>
</reference>